<evidence type="ECO:0000256" key="3">
    <source>
        <dbReference type="ARBA" id="ARBA00022741"/>
    </source>
</evidence>
<dbReference type="eggNOG" id="COG0524">
    <property type="taxonomic scope" value="Bacteria"/>
</dbReference>
<sequence length="316" mass="33985">MTKGIISLGEALIDFIPLTSENIEYQKSPGGAPANVAVGLARLGAKSTFLGKVGDDSLGHFLKDTLTSYGVKTDGMTFTQDVRTGVVFVSLAANGERSFEFFINPSADQMLHVDDVEESLFDEHRVLHFGTISMINEPAKQATKHAVQVAREKGMIVSFDPNLRMSLWSSEDQAKEAIVSMLDQVDVLKVSEEELEFITCEKDIEAGIKQVNEKHDIPFMLVTLGGEGSYVVTNGEIAKVDAMKVNAVDTTGAGDAFVSGILYAINETDVSMKELTIEQAVEMAKMASVSGALAASTKGAMTALPTIEQVKQHLSS</sequence>
<evidence type="ECO:0000313" key="9">
    <source>
        <dbReference type="Proteomes" id="UP000030153"/>
    </source>
</evidence>
<dbReference type="EMBL" id="AVBG01000008">
    <property type="protein sequence ID" value="KGP91029.1"/>
    <property type="molecule type" value="Genomic_DNA"/>
</dbReference>
<evidence type="ECO:0000256" key="1">
    <source>
        <dbReference type="ARBA" id="ARBA00010688"/>
    </source>
</evidence>
<proteinExistence type="inferred from homology"/>
<dbReference type="Proteomes" id="UP000030153">
    <property type="component" value="Unassembled WGS sequence"/>
</dbReference>
<dbReference type="SUPFAM" id="SSF53613">
    <property type="entry name" value="Ribokinase-like"/>
    <property type="match status" value="1"/>
</dbReference>
<dbReference type="GO" id="GO:0008865">
    <property type="term" value="F:fructokinase activity"/>
    <property type="evidence" value="ECO:0007669"/>
    <property type="project" value="UniProtKB-ARBA"/>
</dbReference>
<dbReference type="PANTHER" id="PTHR43085">
    <property type="entry name" value="HEXOKINASE FAMILY MEMBER"/>
    <property type="match status" value="1"/>
</dbReference>
<dbReference type="PROSITE" id="PS00583">
    <property type="entry name" value="PFKB_KINASES_1"/>
    <property type="match status" value="1"/>
</dbReference>
<evidence type="ECO:0000313" key="8">
    <source>
        <dbReference type="EMBL" id="KGP91029.1"/>
    </source>
</evidence>
<keyword evidence="3" id="KW-0547">Nucleotide-binding</keyword>
<protein>
    <submittedName>
        <fullName evidence="8">Fructokinase</fullName>
    </submittedName>
</protein>
<accession>A0A0A2USW9</accession>
<dbReference type="PANTHER" id="PTHR43085:SF1">
    <property type="entry name" value="PSEUDOURIDINE KINASE-RELATED"/>
    <property type="match status" value="1"/>
</dbReference>
<organism evidence="8 9">
    <name type="scientific">Pontibacillus chungwhensis BH030062</name>
    <dbReference type="NCBI Taxonomy" id="1385513"/>
    <lineage>
        <taxon>Bacteria</taxon>
        <taxon>Bacillati</taxon>
        <taxon>Bacillota</taxon>
        <taxon>Bacilli</taxon>
        <taxon>Bacillales</taxon>
        <taxon>Bacillaceae</taxon>
        <taxon>Pontibacillus</taxon>
    </lineage>
</organism>
<dbReference type="AlphaFoldDB" id="A0A0A2USW9"/>
<keyword evidence="9" id="KW-1185">Reference proteome</keyword>
<dbReference type="RefSeq" id="WP_036784024.1">
    <property type="nucleotide sequence ID" value="NZ_AVBG01000008.1"/>
</dbReference>
<comment type="caution">
    <text evidence="8">The sequence shown here is derived from an EMBL/GenBank/DDBJ whole genome shotgun (WGS) entry which is preliminary data.</text>
</comment>
<dbReference type="NCBIfam" id="NF006957">
    <property type="entry name" value="PRK09434.1"/>
    <property type="match status" value="1"/>
</dbReference>
<dbReference type="STRING" id="1385513.N780_17325"/>
<dbReference type="InterPro" id="IPR050306">
    <property type="entry name" value="PfkB_Carbo_kinase"/>
</dbReference>
<dbReference type="CDD" id="cd01167">
    <property type="entry name" value="bac_FRK"/>
    <property type="match status" value="1"/>
</dbReference>
<dbReference type="PRINTS" id="PR00990">
    <property type="entry name" value="RIBOKINASE"/>
</dbReference>
<dbReference type="InterPro" id="IPR002173">
    <property type="entry name" value="Carboh/pur_kinase_PfkB_CS"/>
</dbReference>
<evidence type="ECO:0000256" key="4">
    <source>
        <dbReference type="ARBA" id="ARBA00022777"/>
    </source>
</evidence>
<dbReference type="OrthoDB" id="9813569at2"/>
<dbReference type="Pfam" id="PF00294">
    <property type="entry name" value="PfkB"/>
    <property type="match status" value="1"/>
</dbReference>
<gene>
    <name evidence="8" type="ORF">N780_17325</name>
</gene>
<dbReference type="GO" id="GO:0005524">
    <property type="term" value="F:ATP binding"/>
    <property type="evidence" value="ECO:0007669"/>
    <property type="project" value="UniProtKB-KW"/>
</dbReference>
<evidence type="ECO:0000256" key="2">
    <source>
        <dbReference type="ARBA" id="ARBA00022679"/>
    </source>
</evidence>
<feature type="domain" description="Carbohydrate kinase PfkB" evidence="7">
    <location>
        <begin position="5"/>
        <end position="306"/>
    </location>
</feature>
<dbReference type="InterPro" id="IPR029056">
    <property type="entry name" value="Ribokinase-like"/>
</dbReference>
<dbReference type="GO" id="GO:0006000">
    <property type="term" value="P:fructose metabolic process"/>
    <property type="evidence" value="ECO:0007669"/>
    <property type="project" value="UniProtKB-ARBA"/>
</dbReference>
<evidence type="ECO:0000256" key="6">
    <source>
        <dbReference type="RuleBase" id="RU003704"/>
    </source>
</evidence>
<evidence type="ECO:0000256" key="5">
    <source>
        <dbReference type="ARBA" id="ARBA00022840"/>
    </source>
</evidence>
<dbReference type="InterPro" id="IPR002139">
    <property type="entry name" value="Ribo/fructo_kinase"/>
</dbReference>
<keyword evidence="5" id="KW-0067">ATP-binding</keyword>
<comment type="similarity">
    <text evidence="1 6">Belongs to the carbohydrate kinase PfkB family.</text>
</comment>
<name>A0A0A2USW9_9BACI</name>
<dbReference type="Gene3D" id="3.40.1190.20">
    <property type="match status" value="1"/>
</dbReference>
<keyword evidence="2 6" id="KW-0808">Transferase</keyword>
<dbReference type="InterPro" id="IPR011611">
    <property type="entry name" value="PfkB_dom"/>
</dbReference>
<dbReference type="PROSITE" id="PS00584">
    <property type="entry name" value="PFKB_KINASES_2"/>
    <property type="match status" value="1"/>
</dbReference>
<keyword evidence="4 6" id="KW-0418">Kinase</keyword>
<reference evidence="8 9" key="1">
    <citation type="submission" date="2013-08" db="EMBL/GenBank/DDBJ databases">
        <title>Genome of Pontibacillus chungwhensis.</title>
        <authorList>
            <person name="Wang Q."/>
            <person name="Wang G."/>
        </authorList>
    </citation>
    <scope>NUCLEOTIDE SEQUENCE [LARGE SCALE GENOMIC DNA]</scope>
    <source>
        <strain evidence="8 9">BH030062</strain>
    </source>
</reference>
<evidence type="ECO:0000259" key="7">
    <source>
        <dbReference type="Pfam" id="PF00294"/>
    </source>
</evidence>